<dbReference type="RefSeq" id="WP_051699210.1">
    <property type="nucleotide sequence ID" value="NZ_JMIW01000005.1"/>
</dbReference>
<proteinExistence type="predicted"/>
<evidence type="ECO:0000313" key="2">
    <source>
        <dbReference type="EMBL" id="KEO89430.1"/>
    </source>
</evidence>
<evidence type="ECO:0000256" key="1">
    <source>
        <dbReference type="SAM" id="SignalP"/>
    </source>
</evidence>
<dbReference type="EMBL" id="JMIW01000005">
    <property type="protein sequence ID" value="KEO89430.1"/>
    <property type="molecule type" value="Genomic_DNA"/>
</dbReference>
<reference evidence="2 3" key="1">
    <citation type="submission" date="2014-04" db="EMBL/GenBank/DDBJ databases">
        <title>A comprehensive comparison of genomes of Erythrobacter spp. strains.</title>
        <authorList>
            <person name="Zheng Q."/>
        </authorList>
    </citation>
    <scope>NUCLEOTIDE SEQUENCE [LARGE SCALE GENOMIC DNA]</scope>
    <source>
        <strain evidence="2 3">DSM 6997</strain>
    </source>
</reference>
<evidence type="ECO:0008006" key="4">
    <source>
        <dbReference type="Google" id="ProtNLM"/>
    </source>
</evidence>
<feature type="signal peptide" evidence="1">
    <location>
        <begin position="1"/>
        <end position="25"/>
    </location>
</feature>
<organism evidence="2 3">
    <name type="scientific">Erythrobacter longus</name>
    <dbReference type="NCBI Taxonomy" id="1044"/>
    <lineage>
        <taxon>Bacteria</taxon>
        <taxon>Pseudomonadati</taxon>
        <taxon>Pseudomonadota</taxon>
        <taxon>Alphaproteobacteria</taxon>
        <taxon>Sphingomonadales</taxon>
        <taxon>Erythrobacteraceae</taxon>
        <taxon>Erythrobacter/Porphyrobacter group</taxon>
        <taxon>Erythrobacter</taxon>
    </lineage>
</organism>
<dbReference type="OrthoDB" id="7450905at2"/>
<dbReference type="InterPro" id="IPR030972">
    <property type="entry name" value="UrcA_uranyl"/>
</dbReference>
<evidence type="ECO:0000313" key="3">
    <source>
        <dbReference type="Proteomes" id="UP000027647"/>
    </source>
</evidence>
<protein>
    <recommendedName>
        <fullName evidence="4">UrcA family protein</fullName>
    </recommendedName>
</protein>
<feature type="chain" id="PRO_5001696916" description="UrcA family protein" evidence="1">
    <location>
        <begin position="26"/>
        <end position="105"/>
    </location>
</feature>
<dbReference type="AlphaFoldDB" id="A0A074M9I4"/>
<name>A0A074M9I4_ERYLO</name>
<dbReference type="NCBIfam" id="TIGR04433">
    <property type="entry name" value="UrcA_uranyl"/>
    <property type="match status" value="1"/>
</dbReference>
<sequence length="105" mass="11175">MKTRNFATMATATLALAMTASPAFAGSAEVHTKMVDYADLNLASPAGQKRLEQRIEAAARSVCSVHENRIGTRLRSPELDACLANARAGAKKQVATIMSDQRRGG</sequence>
<gene>
    <name evidence="2" type="ORF">EH31_12350</name>
</gene>
<keyword evidence="3" id="KW-1185">Reference proteome</keyword>
<accession>A0A074M9I4</accession>
<comment type="caution">
    <text evidence="2">The sequence shown here is derived from an EMBL/GenBank/DDBJ whole genome shotgun (WGS) entry which is preliminary data.</text>
</comment>
<keyword evidence="1" id="KW-0732">Signal</keyword>
<dbReference type="Proteomes" id="UP000027647">
    <property type="component" value="Unassembled WGS sequence"/>
</dbReference>